<sequence length="230" mass="25292">MLHLIKLELKKGKMISYVWGSLIAYASIAAFFFLMYFVEAPSEDEPVFTGYGDMFSLIDTIGRATFIVYASVMLSKLIISEFRDKTMTLMFAYPISRKKIIFAKLAMVFSWTFVNLIILNVVLGALVVAVNTYVGYVDDAVTTELLQKQGLNVLMQSFGAAGMSLMPLAFGMRSKSVATTVVSSILIVAIVVSNSNGFSLSHIIAVPLSLGILGILLTYLSFRKVDDVDM</sequence>
<reference evidence="3" key="1">
    <citation type="journal article" date="2019" name="Int. J. Syst. Evol. Microbiol.">
        <title>The Global Catalogue of Microorganisms (GCM) 10K type strain sequencing project: providing services to taxonomists for standard genome sequencing and annotation.</title>
        <authorList>
            <consortium name="The Broad Institute Genomics Platform"/>
            <consortium name="The Broad Institute Genome Sequencing Center for Infectious Disease"/>
            <person name="Wu L."/>
            <person name="Ma J."/>
        </authorList>
    </citation>
    <scope>NUCLEOTIDE SEQUENCE [LARGE SCALE GENOMIC DNA]</scope>
    <source>
        <strain evidence="3">CCUG 59129</strain>
    </source>
</reference>
<keyword evidence="1" id="KW-0812">Transmembrane</keyword>
<proteinExistence type="predicted"/>
<dbReference type="RefSeq" id="WP_377564005.1">
    <property type="nucleotide sequence ID" value="NZ_JBHTJZ010000011.1"/>
</dbReference>
<dbReference type="Proteomes" id="UP001596989">
    <property type="component" value="Unassembled WGS sequence"/>
</dbReference>
<feature type="transmembrane region" description="Helical" evidence="1">
    <location>
        <begin position="150"/>
        <end position="170"/>
    </location>
</feature>
<evidence type="ECO:0000313" key="2">
    <source>
        <dbReference type="EMBL" id="MFD0959755.1"/>
    </source>
</evidence>
<comment type="caution">
    <text evidence="2">The sequence shown here is derived from an EMBL/GenBank/DDBJ whole genome shotgun (WGS) entry which is preliminary data.</text>
</comment>
<feature type="transmembrane region" description="Helical" evidence="1">
    <location>
        <begin position="177"/>
        <end position="194"/>
    </location>
</feature>
<protein>
    <submittedName>
        <fullName evidence="2">ABC transporter permease</fullName>
    </submittedName>
</protein>
<feature type="transmembrane region" description="Helical" evidence="1">
    <location>
        <begin position="57"/>
        <end position="79"/>
    </location>
</feature>
<keyword evidence="3" id="KW-1185">Reference proteome</keyword>
<accession>A0ABW3HQE9</accession>
<organism evidence="2 3">
    <name type="scientific">Paenibacillus chungangensis</name>
    <dbReference type="NCBI Taxonomy" id="696535"/>
    <lineage>
        <taxon>Bacteria</taxon>
        <taxon>Bacillati</taxon>
        <taxon>Bacillota</taxon>
        <taxon>Bacilli</taxon>
        <taxon>Bacillales</taxon>
        <taxon>Paenibacillaceae</taxon>
        <taxon>Paenibacillus</taxon>
    </lineage>
</organism>
<dbReference type="EMBL" id="JBHTJZ010000011">
    <property type="protein sequence ID" value="MFD0959755.1"/>
    <property type="molecule type" value="Genomic_DNA"/>
</dbReference>
<feature type="transmembrane region" description="Helical" evidence="1">
    <location>
        <begin position="16"/>
        <end position="37"/>
    </location>
</feature>
<dbReference type="Pfam" id="PF12730">
    <property type="entry name" value="ABC2_membrane_4"/>
    <property type="match status" value="1"/>
</dbReference>
<keyword evidence="1" id="KW-0472">Membrane</keyword>
<feature type="transmembrane region" description="Helical" evidence="1">
    <location>
        <begin position="200"/>
        <end position="222"/>
    </location>
</feature>
<evidence type="ECO:0000256" key="1">
    <source>
        <dbReference type="SAM" id="Phobius"/>
    </source>
</evidence>
<evidence type="ECO:0000313" key="3">
    <source>
        <dbReference type="Proteomes" id="UP001596989"/>
    </source>
</evidence>
<feature type="transmembrane region" description="Helical" evidence="1">
    <location>
        <begin position="100"/>
        <end position="130"/>
    </location>
</feature>
<keyword evidence="1" id="KW-1133">Transmembrane helix</keyword>
<name>A0ABW3HQE9_9BACL</name>
<gene>
    <name evidence="2" type="ORF">ACFQ2I_10175</name>
</gene>